<sequence>MSPVHTGPSKDSPTRQDLLAGIVDAVRTHPGIANKSAIGLVTEVLGRTDWLTGPGDDGAVVDALGSTVVACGEALLPQFVATDPYGAGVAAVLTNVNDLAAMGALPLGIVDTIVANEQVARTVLEGMRHACELYDVPILGGHLTPHTGSPSVSAFGVGVTTQALTITRVSPGQRLMLACAVDGEMRTDFPFFRSFEARGKRCAGDVRVLTSVAESGACVAAKDVSMAGLVGSLAMLLEWGGHGATVDLDALPTPDGVSLAAWLTCFPSFAFLLCVPAGREEDCAAPFRDRGLAASVIGEIDDSGAVSLSLGDRTETVMTVSDSPVTRLDRTSPGPSPAVLRTTEGAR</sequence>
<accession>A0ABU7FL40</accession>
<name>A0ABU7FL40_9ACTN</name>
<dbReference type="SUPFAM" id="SSF56042">
    <property type="entry name" value="PurM C-terminal domain-like"/>
    <property type="match status" value="1"/>
</dbReference>
<evidence type="ECO:0000259" key="2">
    <source>
        <dbReference type="Pfam" id="PF00586"/>
    </source>
</evidence>
<reference evidence="4" key="1">
    <citation type="submission" date="2024-01" db="EMBL/GenBank/DDBJ databases">
        <title>First draft genome sequence data of TA4-1, the type strain of Gram-positive actinobacterium Streptomyces chiangmaiensis.</title>
        <authorList>
            <person name="Yasawong M."/>
            <person name="Nantapong N."/>
        </authorList>
    </citation>
    <scope>NUCLEOTIDE SEQUENCE</scope>
    <source>
        <strain evidence="4">TA4-1</strain>
    </source>
</reference>
<evidence type="ECO:0000313" key="5">
    <source>
        <dbReference type="Proteomes" id="UP001333996"/>
    </source>
</evidence>
<evidence type="ECO:0000313" key="4">
    <source>
        <dbReference type="EMBL" id="MED7824819.1"/>
    </source>
</evidence>
<dbReference type="InterPro" id="IPR006283">
    <property type="entry name" value="ThiL-like"/>
</dbReference>
<dbReference type="InterPro" id="IPR036921">
    <property type="entry name" value="PurM-like_N_sf"/>
</dbReference>
<keyword evidence="5" id="KW-1185">Reference proteome</keyword>
<protein>
    <submittedName>
        <fullName evidence="4">AIR synthase related protein</fullName>
    </submittedName>
</protein>
<dbReference type="RefSeq" id="WP_329509247.1">
    <property type="nucleotide sequence ID" value="NZ_BAAAYZ010000279.1"/>
</dbReference>
<feature type="region of interest" description="Disordered" evidence="1">
    <location>
        <begin position="322"/>
        <end position="347"/>
    </location>
</feature>
<evidence type="ECO:0000256" key="1">
    <source>
        <dbReference type="SAM" id="MobiDB-lite"/>
    </source>
</evidence>
<dbReference type="Pfam" id="PF00586">
    <property type="entry name" value="AIRS"/>
    <property type="match status" value="1"/>
</dbReference>
<feature type="domain" description="PurM-like C-terminal" evidence="3">
    <location>
        <begin position="208"/>
        <end position="308"/>
    </location>
</feature>
<organism evidence="4 5">
    <name type="scientific">Streptomyces chiangmaiensis</name>
    <dbReference type="NCBI Taxonomy" id="766497"/>
    <lineage>
        <taxon>Bacteria</taxon>
        <taxon>Bacillati</taxon>
        <taxon>Actinomycetota</taxon>
        <taxon>Actinomycetes</taxon>
        <taxon>Kitasatosporales</taxon>
        <taxon>Streptomycetaceae</taxon>
        <taxon>Streptomyces</taxon>
    </lineage>
</organism>
<dbReference type="SUPFAM" id="SSF55326">
    <property type="entry name" value="PurM N-terminal domain-like"/>
    <property type="match status" value="1"/>
</dbReference>
<dbReference type="InterPro" id="IPR036676">
    <property type="entry name" value="PurM-like_C_sf"/>
</dbReference>
<dbReference type="Proteomes" id="UP001333996">
    <property type="component" value="Unassembled WGS sequence"/>
</dbReference>
<dbReference type="EMBL" id="JAYWVC010000085">
    <property type="protein sequence ID" value="MED7824819.1"/>
    <property type="molecule type" value="Genomic_DNA"/>
</dbReference>
<evidence type="ECO:0000259" key="3">
    <source>
        <dbReference type="Pfam" id="PF02769"/>
    </source>
</evidence>
<proteinExistence type="predicted"/>
<feature type="domain" description="PurM-like N-terminal" evidence="2">
    <location>
        <begin position="55"/>
        <end position="159"/>
    </location>
</feature>
<dbReference type="Gene3D" id="3.30.1330.10">
    <property type="entry name" value="PurM-like, N-terminal domain"/>
    <property type="match status" value="1"/>
</dbReference>
<comment type="caution">
    <text evidence="4">The sequence shown here is derived from an EMBL/GenBank/DDBJ whole genome shotgun (WGS) entry which is preliminary data.</text>
</comment>
<dbReference type="Pfam" id="PF02769">
    <property type="entry name" value="AIRS_C"/>
    <property type="match status" value="1"/>
</dbReference>
<dbReference type="InterPro" id="IPR010918">
    <property type="entry name" value="PurM-like_C_dom"/>
</dbReference>
<dbReference type="Gene3D" id="3.90.650.10">
    <property type="entry name" value="PurM-like C-terminal domain"/>
    <property type="match status" value="1"/>
</dbReference>
<dbReference type="PANTHER" id="PTHR30270:SF0">
    <property type="entry name" value="THIAMINE-MONOPHOSPHATE KINASE"/>
    <property type="match status" value="1"/>
</dbReference>
<dbReference type="InterPro" id="IPR016188">
    <property type="entry name" value="PurM-like_N"/>
</dbReference>
<gene>
    <name evidence="4" type="ORF">VXC91_23215</name>
</gene>
<dbReference type="PANTHER" id="PTHR30270">
    <property type="entry name" value="THIAMINE-MONOPHOSPHATE KINASE"/>
    <property type="match status" value="1"/>
</dbReference>